<protein>
    <submittedName>
        <fullName evidence="2">RNB-domain-containing protein</fullName>
    </submittedName>
</protein>
<dbReference type="InterPro" id="IPR050180">
    <property type="entry name" value="RNR_Ribonuclease"/>
</dbReference>
<dbReference type="GO" id="GO:0003723">
    <property type="term" value="F:RNA binding"/>
    <property type="evidence" value="ECO:0007669"/>
    <property type="project" value="InterPro"/>
</dbReference>
<dbReference type="EMBL" id="KZ819288">
    <property type="protein sequence ID" value="PWN99530.1"/>
    <property type="molecule type" value="Genomic_DNA"/>
</dbReference>
<dbReference type="AlphaFoldDB" id="A0A316ZCV8"/>
<dbReference type="OrthoDB" id="2285229at2759"/>
<dbReference type="SUPFAM" id="SSF50249">
    <property type="entry name" value="Nucleic acid-binding proteins"/>
    <property type="match status" value="1"/>
</dbReference>
<gene>
    <name evidence="2" type="ORF">FA09DRAFT_235097</name>
</gene>
<sequence length="877" mass="96622">MPSSSVPGATRTGTELCVLLPWGSIVIFIENDVMLRLPNLIGPELAALAAPADMAHIVSTEGIDPTEDASPKRNEQEPFDAARFGARSAACAALRALTRMSETEMLRLRPAFREVCLSKEGVALIEEEGTAYMPSVAYTILQRTMQAEGHCFADVASARVAQPVLLAVHRMLMDTPSRFVADDIAHRSSHRFSLRSDREREAIETVDEWVRAPKGSTEWRNLEGFGQRAKEVLAWRAKLGGETMPADEPERVELEAEAGPGVQWRQTDHVILRFLRSTLSTRRSLQGYEYLSIAMDVLKRAGADVTVQPVAHRLQHPERSFTDVPRDLVPYGRDTGDAGIDHQGALVVRFLQAVGEMPPWEDHALLQVGVDFTTNERDAPSETPQPTPRPKLALHEAEMERFDFEQLPVHVIDDPTAHELDDGISIERVAGKDEIWIHVHVADPTSIMDPADDLARRARRQHNTLYLPEGRWPLLPDEMLQAGRLSLGSKSETEEQREERQKHGLCALTFSARVDAQGKVQEYCVRPSIVHNVQITTYDEVSAALEVDGTSDLHVLQRFARAMLHQRVANSSIASNMPGPNFTLSPVPLPGAPATPSTQTLFRGFPKIDIGMLSLEPPAWSKAQDLVSECMLLAGRVAGACAADRGVPLVYRSQEAPEAAAAAKLRGLRDEDGNMSWLTLLRSGVRLAPGNASHAPAPHFALGISPALDDAAAHGGYARSTSPLRRYPDIVAHWQLKASLAGRTAPWSQERLEADMPRMARMDAWSRSLERRVRYFWMALGLRRLLDAPPGSLTPEEQALLGPLDAVVALPDVRINPSRLDARVRVFVPQLGINAECGWHRSIAAAELGAPLKVRLHDVVRAGVRSSVIVVPEHWNA</sequence>
<evidence type="ECO:0000259" key="1">
    <source>
        <dbReference type="SMART" id="SM00955"/>
    </source>
</evidence>
<dbReference type="PANTHER" id="PTHR23355:SF65">
    <property type="entry name" value="EXORIBONUCLEASE CYT-4, PUTATIVE (AFU_ORTHOLOGUE AFUA_7G01550)-RELATED"/>
    <property type="match status" value="1"/>
</dbReference>
<dbReference type="RefSeq" id="XP_025599809.1">
    <property type="nucleotide sequence ID" value="XM_025739615.1"/>
</dbReference>
<dbReference type="GO" id="GO:0006402">
    <property type="term" value="P:mRNA catabolic process"/>
    <property type="evidence" value="ECO:0007669"/>
    <property type="project" value="TreeGrafter"/>
</dbReference>
<dbReference type="GO" id="GO:0000175">
    <property type="term" value="F:3'-5'-RNA exonuclease activity"/>
    <property type="evidence" value="ECO:0007669"/>
    <property type="project" value="TreeGrafter"/>
</dbReference>
<dbReference type="SMART" id="SM00955">
    <property type="entry name" value="RNB"/>
    <property type="match status" value="1"/>
</dbReference>
<dbReference type="GO" id="GO:0000932">
    <property type="term" value="C:P-body"/>
    <property type="evidence" value="ECO:0007669"/>
    <property type="project" value="TreeGrafter"/>
</dbReference>
<name>A0A316ZCV8_9BASI</name>
<keyword evidence="3" id="KW-1185">Reference proteome</keyword>
<reference evidence="2 3" key="1">
    <citation type="journal article" date="2018" name="Mol. Biol. Evol.">
        <title>Broad Genomic Sampling Reveals a Smut Pathogenic Ancestry of the Fungal Clade Ustilaginomycotina.</title>
        <authorList>
            <person name="Kijpornyongpan T."/>
            <person name="Mondo S.J."/>
            <person name="Barry K."/>
            <person name="Sandor L."/>
            <person name="Lee J."/>
            <person name="Lipzen A."/>
            <person name="Pangilinan J."/>
            <person name="LaButti K."/>
            <person name="Hainaut M."/>
            <person name="Henrissat B."/>
            <person name="Grigoriev I.V."/>
            <person name="Spatafora J.W."/>
            <person name="Aime M.C."/>
        </authorList>
    </citation>
    <scope>NUCLEOTIDE SEQUENCE [LARGE SCALE GENOMIC DNA]</scope>
    <source>
        <strain evidence="2 3">MCA 4186</strain>
    </source>
</reference>
<evidence type="ECO:0000313" key="3">
    <source>
        <dbReference type="Proteomes" id="UP000245946"/>
    </source>
</evidence>
<proteinExistence type="predicted"/>
<organism evidence="2 3">
    <name type="scientific">Tilletiopsis washingtonensis</name>
    <dbReference type="NCBI Taxonomy" id="58919"/>
    <lineage>
        <taxon>Eukaryota</taxon>
        <taxon>Fungi</taxon>
        <taxon>Dikarya</taxon>
        <taxon>Basidiomycota</taxon>
        <taxon>Ustilaginomycotina</taxon>
        <taxon>Exobasidiomycetes</taxon>
        <taxon>Entylomatales</taxon>
        <taxon>Entylomatales incertae sedis</taxon>
        <taxon>Tilletiopsis</taxon>
    </lineage>
</organism>
<accession>A0A316ZCV8</accession>
<dbReference type="Proteomes" id="UP000245946">
    <property type="component" value="Unassembled WGS sequence"/>
</dbReference>
<dbReference type="STRING" id="58919.A0A316ZCV8"/>
<dbReference type="PANTHER" id="PTHR23355">
    <property type="entry name" value="RIBONUCLEASE"/>
    <property type="match status" value="1"/>
</dbReference>
<evidence type="ECO:0000313" key="2">
    <source>
        <dbReference type="EMBL" id="PWN99530.1"/>
    </source>
</evidence>
<dbReference type="InterPro" id="IPR001900">
    <property type="entry name" value="RNase_II/R"/>
</dbReference>
<dbReference type="GeneID" id="37267161"/>
<feature type="domain" description="RNB" evidence="1">
    <location>
        <begin position="401"/>
        <end position="742"/>
    </location>
</feature>
<dbReference type="InterPro" id="IPR012340">
    <property type="entry name" value="NA-bd_OB-fold"/>
</dbReference>
<dbReference type="Pfam" id="PF00773">
    <property type="entry name" value="RNB"/>
    <property type="match status" value="1"/>
</dbReference>